<dbReference type="GO" id="GO:0051996">
    <property type="term" value="F:squalene synthase [NAD(P)H] activity"/>
    <property type="evidence" value="ECO:0007669"/>
    <property type="project" value="InterPro"/>
</dbReference>
<evidence type="ECO:0000256" key="1">
    <source>
        <dbReference type="ARBA" id="ARBA00022679"/>
    </source>
</evidence>
<organism evidence="2 3">
    <name type="scientific">Owenweeksia hongkongensis (strain DSM 17368 / CIP 108786 / JCM 12287 / NRRL B-23963 / UST20020801)</name>
    <dbReference type="NCBI Taxonomy" id="926562"/>
    <lineage>
        <taxon>Bacteria</taxon>
        <taxon>Pseudomonadati</taxon>
        <taxon>Bacteroidota</taxon>
        <taxon>Flavobacteriia</taxon>
        <taxon>Flavobacteriales</taxon>
        <taxon>Owenweeksiaceae</taxon>
        <taxon>Owenweeksia</taxon>
    </lineage>
</organism>
<dbReference type="GO" id="GO:0004311">
    <property type="term" value="F:geranylgeranyl diphosphate synthase activity"/>
    <property type="evidence" value="ECO:0007669"/>
    <property type="project" value="InterPro"/>
</dbReference>
<dbReference type="RefSeq" id="WP_014203837.1">
    <property type="nucleotide sequence ID" value="NC_016599.1"/>
</dbReference>
<dbReference type="GO" id="GO:0016117">
    <property type="term" value="P:carotenoid biosynthetic process"/>
    <property type="evidence" value="ECO:0007669"/>
    <property type="project" value="UniProtKB-ARBA"/>
</dbReference>
<dbReference type="Gene3D" id="1.10.600.10">
    <property type="entry name" value="Farnesyl Diphosphate Synthase"/>
    <property type="match status" value="1"/>
</dbReference>
<dbReference type="SFLD" id="SFLDG01212">
    <property type="entry name" value="Phytoene_synthase_like"/>
    <property type="match status" value="1"/>
</dbReference>
<dbReference type="PANTHER" id="PTHR31480">
    <property type="entry name" value="BIFUNCTIONAL LYCOPENE CYCLASE/PHYTOENE SYNTHASE"/>
    <property type="match status" value="1"/>
</dbReference>
<dbReference type="SFLD" id="SFLDG01018">
    <property type="entry name" value="Squalene/Phytoene_Synthase_Lik"/>
    <property type="match status" value="1"/>
</dbReference>
<dbReference type="InterPro" id="IPR044843">
    <property type="entry name" value="Trans_IPPS_bact-type"/>
</dbReference>
<dbReference type="HOGENOM" id="CLU_037269_3_0_10"/>
<sequence>MRALFDKVSYRSSVIVTKSYSTSFSLGIMLLDKTLRQHVYAIYGFVRFADEIVDTFHEHDKAHLLNDFKNQTHDAISRGISLNPILNSFQKTVNEFQIDRDLIDTFLKSMEMDLNPIEAYSREEYEEYILGSAEVVGLMCLKVFCYGDQEQYEALSHEAMKLGSAFQKINFLRDLNADYYDLGRVYFPNIDMKTFDDSVKAEIEADIEKDFKLGYEGILKLPKKARFGVYIAYVYYYSLFQKIRALPADAILEQRVRIANRNKYGLLLSSYFKHSFNLL</sequence>
<dbReference type="Proteomes" id="UP000005631">
    <property type="component" value="Chromosome"/>
</dbReference>
<dbReference type="SUPFAM" id="SSF48576">
    <property type="entry name" value="Terpenoid synthases"/>
    <property type="match status" value="1"/>
</dbReference>
<dbReference type="EMBL" id="CP003156">
    <property type="protein sequence ID" value="AEV34490.1"/>
    <property type="molecule type" value="Genomic_DNA"/>
</dbReference>
<proteinExistence type="predicted"/>
<dbReference type="CDD" id="cd00683">
    <property type="entry name" value="Trans_IPPS_HH"/>
    <property type="match status" value="1"/>
</dbReference>
<dbReference type="InterPro" id="IPR019845">
    <property type="entry name" value="Squalene/phytoene_synthase_CS"/>
</dbReference>
<evidence type="ECO:0000313" key="2">
    <source>
        <dbReference type="EMBL" id="AEV34490.1"/>
    </source>
</evidence>
<dbReference type="AlphaFoldDB" id="G8R783"/>
<dbReference type="eggNOG" id="COG1562">
    <property type="taxonomic scope" value="Bacteria"/>
</dbReference>
<reference evidence="2 3" key="1">
    <citation type="journal article" date="2012" name="Stand. Genomic Sci.">
        <title>Genome sequence of the orange-pigmented seawater bacterium Owenweeksia hongkongensis type strain (UST20020801(T)).</title>
        <authorList>
            <person name="Riedel T."/>
            <person name="Held B."/>
            <person name="Nolan M."/>
            <person name="Lucas S."/>
            <person name="Lapidus A."/>
            <person name="Tice H."/>
            <person name="Del Rio T.G."/>
            <person name="Cheng J.F."/>
            <person name="Han C."/>
            <person name="Tapia R."/>
            <person name="Goodwin L.A."/>
            <person name="Pitluck S."/>
            <person name="Liolios K."/>
            <person name="Mavromatis K."/>
            <person name="Pagani I."/>
            <person name="Ivanova N."/>
            <person name="Mikhailova N."/>
            <person name="Pati A."/>
            <person name="Chen A."/>
            <person name="Palaniappan K."/>
            <person name="Rohde M."/>
            <person name="Tindall B.J."/>
            <person name="Detter J.C."/>
            <person name="Goker M."/>
            <person name="Woyke T."/>
            <person name="Bristow J."/>
            <person name="Eisen J.A."/>
            <person name="Markowitz V."/>
            <person name="Hugenholtz P."/>
            <person name="Klenk H.P."/>
            <person name="Kyrpides N.C."/>
        </authorList>
    </citation>
    <scope>NUCLEOTIDE SEQUENCE</scope>
    <source>
        <strain evidence="3">DSM 17368 / JCM 12287 / NRRL B-23963</strain>
    </source>
</reference>
<keyword evidence="1" id="KW-0808">Transferase</keyword>
<dbReference type="InterPro" id="IPR002060">
    <property type="entry name" value="Squ/phyt_synthse"/>
</dbReference>
<dbReference type="InterPro" id="IPR033904">
    <property type="entry name" value="Trans_IPPS_HH"/>
</dbReference>
<dbReference type="PATRIC" id="fig|926562.3.peg.3563"/>
<dbReference type="InterPro" id="IPR008949">
    <property type="entry name" value="Isoprenoid_synthase_dom_sf"/>
</dbReference>
<gene>
    <name evidence="2" type="ordered locus">Oweho_3542</name>
</gene>
<keyword evidence="3" id="KW-1185">Reference proteome</keyword>
<dbReference type="SFLD" id="SFLDS00005">
    <property type="entry name" value="Isoprenoid_Synthase_Type_I"/>
    <property type="match status" value="1"/>
</dbReference>
<protein>
    <submittedName>
        <fullName evidence="2">Phytoene/squalene synthetase</fullName>
    </submittedName>
</protein>
<dbReference type="PROSITE" id="PS01045">
    <property type="entry name" value="SQUALEN_PHYTOEN_SYN_2"/>
    <property type="match status" value="1"/>
</dbReference>
<evidence type="ECO:0000313" key="3">
    <source>
        <dbReference type="Proteomes" id="UP000005631"/>
    </source>
</evidence>
<name>G8R783_OWEHD</name>
<dbReference type="KEGG" id="oho:Oweho_3542"/>
<dbReference type="STRING" id="926562.Oweho_3542"/>
<accession>G8R783</accession>
<dbReference type="OrthoDB" id="9787280at2"/>
<dbReference type="Pfam" id="PF00494">
    <property type="entry name" value="SQS_PSY"/>
    <property type="match status" value="1"/>
</dbReference>